<evidence type="ECO:0000256" key="1">
    <source>
        <dbReference type="SAM" id="MobiDB-lite"/>
    </source>
</evidence>
<reference evidence="3" key="1">
    <citation type="journal article" date="2019" name="Int. J. Syst. Evol. Microbiol.">
        <title>The Global Catalogue of Microorganisms (GCM) 10K type strain sequencing project: providing services to taxonomists for standard genome sequencing and annotation.</title>
        <authorList>
            <consortium name="The Broad Institute Genomics Platform"/>
            <consortium name="The Broad Institute Genome Sequencing Center for Infectious Disease"/>
            <person name="Wu L."/>
            <person name="Ma J."/>
        </authorList>
    </citation>
    <scope>NUCLEOTIDE SEQUENCE [LARGE SCALE GENOMIC DNA]</scope>
    <source>
        <strain evidence="3">JCM 17111</strain>
    </source>
</reference>
<dbReference type="RefSeq" id="WP_345005665.1">
    <property type="nucleotide sequence ID" value="NZ_BAABCY010000050.1"/>
</dbReference>
<feature type="region of interest" description="Disordered" evidence="1">
    <location>
        <begin position="70"/>
        <end position="94"/>
    </location>
</feature>
<dbReference type="EMBL" id="BAABCY010000050">
    <property type="protein sequence ID" value="GAA3568930.1"/>
    <property type="molecule type" value="Genomic_DNA"/>
</dbReference>
<evidence type="ECO:0000313" key="3">
    <source>
        <dbReference type="Proteomes" id="UP001500954"/>
    </source>
</evidence>
<comment type="caution">
    <text evidence="2">The sequence shown here is derived from an EMBL/GenBank/DDBJ whole genome shotgun (WGS) entry which is preliminary data.</text>
</comment>
<keyword evidence="3" id="KW-1185">Reference proteome</keyword>
<accession>A0ABP6XN52</accession>
<sequence length="94" mass="11241">MLGIDRNHCIVYIVARWFLLKWKEQIIPLLFTIAPTTWHSFQLSPSIYCNKRYLPRAFISFMKVTVPTTREQKTKHYANNKDIQKKEKNGTNNR</sequence>
<dbReference type="Proteomes" id="UP001500954">
    <property type="component" value="Unassembled WGS sequence"/>
</dbReference>
<gene>
    <name evidence="2" type="ORF">GCM10022395_18380</name>
</gene>
<protein>
    <submittedName>
        <fullName evidence="2">Uncharacterized protein</fullName>
    </submittedName>
</protein>
<proteinExistence type="predicted"/>
<name>A0ABP6XN52_9FLAO</name>
<evidence type="ECO:0000313" key="2">
    <source>
        <dbReference type="EMBL" id="GAA3568930.1"/>
    </source>
</evidence>
<feature type="compositionally biased region" description="Basic and acidic residues" evidence="1">
    <location>
        <begin position="82"/>
        <end position="94"/>
    </location>
</feature>
<organism evidence="2 3">
    <name type="scientific">Snuella lapsa</name>
    <dbReference type="NCBI Taxonomy" id="870481"/>
    <lineage>
        <taxon>Bacteria</taxon>
        <taxon>Pseudomonadati</taxon>
        <taxon>Bacteroidota</taxon>
        <taxon>Flavobacteriia</taxon>
        <taxon>Flavobacteriales</taxon>
        <taxon>Flavobacteriaceae</taxon>
        <taxon>Snuella</taxon>
    </lineage>
</organism>